<organism evidence="3 4">
    <name type="scientific">Rhodococcus opacus</name>
    <name type="common">Nocardia opaca</name>
    <dbReference type="NCBI Taxonomy" id="37919"/>
    <lineage>
        <taxon>Bacteria</taxon>
        <taxon>Bacillati</taxon>
        <taxon>Actinomycetota</taxon>
        <taxon>Actinomycetes</taxon>
        <taxon>Mycobacteriales</taxon>
        <taxon>Nocardiaceae</taxon>
        <taxon>Rhodococcus</taxon>
    </lineage>
</organism>
<accession>A0A076ESN2</accession>
<evidence type="ECO:0000256" key="1">
    <source>
        <dbReference type="ARBA" id="ARBA00022801"/>
    </source>
</evidence>
<evidence type="ECO:0000313" key="4">
    <source>
        <dbReference type="Proteomes" id="UP000028488"/>
    </source>
</evidence>
<name>A0A076ESN2_RHOOP</name>
<dbReference type="PANTHER" id="PTHR43540">
    <property type="entry name" value="PEROXYUREIDOACRYLATE/UREIDOACRYLATE AMIDOHYDROLASE-RELATED"/>
    <property type="match status" value="1"/>
</dbReference>
<dbReference type="RefSeq" id="WP_128641554.1">
    <property type="nucleotide sequence ID" value="NZ_CP008947.1"/>
</dbReference>
<dbReference type="SUPFAM" id="SSF52499">
    <property type="entry name" value="Isochorismatase-like hydrolases"/>
    <property type="match status" value="1"/>
</dbReference>
<feature type="domain" description="Isochorismatase-like" evidence="2">
    <location>
        <begin position="19"/>
        <end position="191"/>
    </location>
</feature>
<reference evidence="3 4" key="1">
    <citation type="submission" date="2014-07" db="EMBL/GenBank/DDBJ databases">
        <title>Genome Sequence of Rhodococcus opacus Strain R7, a Biodegrader of Mono- and Polycyclic Aromatic Hydrocarbons.</title>
        <authorList>
            <person name="Di Gennaro P."/>
            <person name="Zampolli J."/>
            <person name="Presti I."/>
            <person name="Cappelletti M."/>
            <person name="D'Ursi P."/>
            <person name="Orro A."/>
            <person name="Mezzelani A."/>
            <person name="Milanesi L."/>
        </authorList>
    </citation>
    <scope>NUCLEOTIDE SEQUENCE [LARGE SCALE GENOMIC DNA]</scope>
    <source>
        <strain evidence="3 4">R7</strain>
    </source>
</reference>
<dbReference type="GO" id="GO:0016787">
    <property type="term" value="F:hydrolase activity"/>
    <property type="evidence" value="ECO:0007669"/>
    <property type="project" value="UniProtKB-KW"/>
</dbReference>
<dbReference type="InterPro" id="IPR050272">
    <property type="entry name" value="Isochorismatase-like_hydrls"/>
</dbReference>
<dbReference type="InterPro" id="IPR036380">
    <property type="entry name" value="Isochorismatase-like_sf"/>
</dbReference>
<dbReference type="AlphaFoldDB" id="A0A076ESN2"/>
<dbReference type="InterPro" id="IPR000868">
    <property type="entry name" value="Isochorismatase-like_dom"/>
</dbReference>
<dbReference type="Proteomes" id="UP000028488">
    <property type="component" value="Chromosome"/>
</dbReference>
<gene>
    <name evidence="3" type="ORF">EP51_32505</name>
</gene>
<dbReference type="CDD" id="cd00431">
    <property type="entry name" value="cysteine_hydrolases"/>
    <property type="match status" value="1"/>
</dbReference>
<proteinExistence type="predicted"/>
<evidence type="ECO:0000259" key="2">
    <source>
        <dbReference type="Pfam" id="PF00857"/>
    </source>
</evidence>
<evidence type="ECO:0000313" key="3">
    <source>
        <dbReference type="EMBL" id="AII09100.1"/>
    </source>
</evidence>
<protein>
    <submittedName>
        <fullName evidence="3">Cysteine hydrolase</fullName>
    </submittedName>
</protein>
<dbReference type="Gene3D" id="3.40.50.850">
    <property type="entry name" value="Isochorismatase-like"/>
    <property type="match status" value="1"/>
</dbReference>
<dbReference type="PANTHER" id="PTHR43540:SF6">
    <property type="entry name" value="ISOCHORISMATASE-LIKE DOMAIN-CONTAINING PROTEIN"/>
    <property type="match status" value="1"/>
</dbReference>
<dbReference type="EMBL" id="CP008947">
    <property type="protein sequence ID" value="AII09100.1"/>
    <property type="molecule type" value="Genomic_DNA"/>
</dbReference>
<sequence>MTHWRQNSDPFLAPDLGRSALLVVDTQVDFVDGGAAPIPGTSAVLPAIARLVDAYREASAPIVHVVRLYEGDDVDLCRRRVIAAGFDLARPGTAGSQVAPELGVPPLDPESLLGGGLQAVSPAEHILFKPRWSSFYRTELDDRLRQWGVDTVVIAGCNYPNCPRATIFDASERDYKVLVAADAISGVDARHLEEAGRIGVLHAETDEIVEALQPPELEVIS</sequence>
<keyword evidence="1 3" id="KW-0378">Hydrolase</keyword>
<dbReference type="Pfam" id="PF00857">
    <property type="entry name" value="Isochorismatase"/>
    <property type="match status" value="1"/>
</dbReference>
<dbReference type="eggNOG" id="COG1335">
    <property type="taxonomic scope" value="Bacteria"/>
</dbReference>